<proteinExistence type="predicted"/>
<dbReference type="Proteomes" id="UP000230750">
    <property type="component" value="Unassembled WGS sequence"/>
</dbReference>
<comment type="caution">
    <text evidence="2">The sequence shown here is derived from an EMBL/GenBank/DDBJ whole genome shotgun (WGS) entry which is preliminary data.</text>
</comment>
<dbReference type="GO" id="GO:0016556">
    <property type="term" value="P:mRNA modification"/>
    <property type="evidence" value="ECO:0007669"/>
    <property type="project" value="InterPro"/>
</dbReference>
<dbReference type="EMBL" id="MRZV01000708">
    <property type="protein sequence ID" value="PIK45510.1"/>
    <property type="molecule type" value="Genomic_DNA"/>
</dbReference>
<dbReference type="PANTHER" id="PTHR38563">
    <property type="entry name" value="FL(2)D-ASSOCIATED COMPLEX COMPONENT"/>
    <property type="match status" value="1"/>
</dbReference>
<reference evidence="2 3" key="1">
    <citation type="journal article" date="2017" name="PLoS Biol.">
        <title>The sea cucumber genome provides insights into morphological evolution and visceral regeneration.</title>
        <authorList>
            <person name="Zhang X."/>
            <person name="Sun L."/>
            <person name="Yuan J."/>
            <person name="Sun Y."/>
            <person name="Gao Y."/>
            <person name="Zhang L."/>
            <person name="Li S."/>
            <person name="Dai H."/>
            <person name="Hamel J.F."/>
            <person name="Liu C."/>
            <person name="Yu Y."/>
            <person name="Liu S."/>
            <person name="Lin W."/>
            <person name="Guo K."/>
            <person name="Jin S."/>
            <person name="Xu P."/>
            <person name="Storey K.B."/>
            <person name="Huan P."/>
            <person name="Zhang T."/>
            <person name="Zhou Y."/>
            <person name="Zhang J."/>
            <person name="Lin C."/>
            <person name="Li X."/>
            <person name="Xing L."/>
            <person name="Huo D."/>
            <person name="Sun M."/>
            <person name="Wang L."/>
            <person name="Mercier A."/>
            <person name="Li F."/>
            <person name="Yang H."/>
            <person name="Xiang J."/>
        </authorList>
    </citation>
    <scope>NUCLEOTIDE SEQUENCE [LARGE SCALE GENOMIC DNA]</scope>
    <source>
        <strain evidence="2">Shaxun</strain>
        <tissue evidence="2">Muscle</tissue>
    </source>
</reference>
<name>A0A2G8KC03_STIJA</name>
<feature type="region of interest" description="Disordered" evidence="1">
    <location>
        <begin position="1"/>
        <end position="54"/>
    </location>
</feature>
<gene>
    <name evidence="2" type="ORF">BSL78_17614</name>
</gene>
<dbReference type="InterPro" id="IPR040427">
    <property type="entry name" value="Flacc"/>
</dbReference>
<sequence length="230" mass="25449">MEKTEAAPEMKTEEGERRTIKKEEEDEEEEEGKQDLSDISDDDFVVEDEDGLQEDKPANVMDVNWQSLMEDYQPPPRPERTSASDIMKKFTPGMILADVGVSPSLAGPALMEQVRAVCAKAAEEQGIVKDKPLFPRSIGALNAARLQRANKKNIFDLGPCCGALSAKKDLAIRRQLRKTVNVPPDQICSLPVFDPELYKMGIQLLKQRKCLRDEGVSVPISTSSAMTVAS</sequence>
<evidence type="ECO:0000313" key="2">
    <source>
        <dbReference type="EMBL" id="PIK45510.1"/>
    </source>
</evidence>
<dbReference type="OrthoDB" id="6022762at2759"/>
<protein>
    <submittedName>
        <fullName evidence="2">Putative zinc finger CCCH domain-containing protein 13</fullName>
    </submittedName>
</protein>
<evidence type="ECO:0000256" key="1">
    <source>
        <dbReference type="SAM" id="MobiDB-lite"/>
    </source>
</evidence>
<dbReference type="GO" id="GO:0036396">
    <property type="term" value="C:RNA N6-methyladenosine methyltransferase complex"/>
    <property type="evidence" value="ECO:0007669"/>
    <property type="project" value="InterPro"/>
</dbReference>
<evidence type="ECO:0000313" key="3">
    <source>
        <dbReference type="Proteomes" id="UP000230750"/>
    </source>
</evidence>
<dbReference type="AlphaFoldDB" id="A0A2G8KC03"/>
<feature type="compositionally biased region" description="Acidic residues" evidence="1">
    <location>
        <begin position="24"/>
        <end position="52"/>
    </location>
</feature>
<accession>A0A2G8KC03</accession>
<feature type="compositionally biased region" description="Basic and acidic residues" evidence="1">
    <location>
        <begin position="1"/>
        <end position="23"/>
    </location>
</feature>
<dbReference type="STRING" id="307972.A0A2G8KC03"/>
<dbReference type="PANTHER" id="PTHR38563:SF1">
    <property type="entry name" value="FL(2)D-ASSOCIATED COMPLEX COMPONENT"/>
    <property type="match status" value="1"/>
</dbReference>
<organism evidence="2 3">
    <name type="scientific">Stichopus japonicus</name>
    <name type="common">Sea cucumber</name>
    <dbReference type="NCBI Taxonomy" id="307972"/>
    <lineage>
        <taxon>Eukaryota</taxon>
        <taxon>Metazoa</taxon>
        <taxon>Echinodermata</taxon>
        <taxon>Eleutherozoa</taxon>
        <taxon>Echinozoa</taxon>
        <taxon>Holothuroidea</taxon>
        <taxon>Aspidochirotacea</taxon>
        <taxon>Aspidochirotida</taxon>
        <taxon>Stichopodidae</taxon>
        <taxon>Apostichopus</taxon>
    </lineage>
</organism>
<keyword evidence="3" id="KW-1185">Reference proteome</keyword>